<dbReference type="InterPro" id="IPR014721">
    <property type="entry name" value="Ribsml_uS5_D2-typ_fold_subgr"/>
</dbReference>
<dbReference type="NCBIfam" id="TIGR00191">
    <property type="entry name" value="thrB"/>
    <property type="match status" value="1"/>
</dbReference>
<comment type="subcellular location">
    <subcellularLocation>
        <location evidence="13">Cytoplasm</location>
    </subcellularLocation>
</comment>
<keyword evidence="5 13" id="KW-0028">Amino-acid biosynthesis</keyword>
<evidence type="ECO:0000256" key="5">
    <source>
        <dbReference type="ARBA" id="ARBA00022605"/>
    </source>
</evidence>
<dbReference type="EC" id="2.7.1.39" evidence="3 13"/>
<evidence type="ECO:0000259" key="15">
    <source>
        <dbReference type="Pfam" id="PF08544"/>
    </source>
</evidence>
<feature type="domain" description="GHMP kinase C-terminal" evidence="15">
    <location>
        <begin position="193"/>
        <end position="266"/>
    </location>
</feature>
<accession>A0A7H9ELV0</accession>
<comment type="similarity">
    <text evidence="2 13">Belongs to the GHMP kinase family. Homoserine kinase subfamily.</text>
</comment>
<dbReference type="PANTHER" id="PTHR20861">
    <property type="entry name" value="HOMOSERINE/4-DIPHOSPHOCYTIDYL-2-C-METHYL-D-ERYTHRITOL KINASE"/>
    <property type="match status" value="1"/>
</dbReference>
<dbReference type="GO" id="GO:0004413">
    <property type="term" value="F:homoserine kinase activity"/>
    <property type="evidence" value="ECO:0007669"/>
    <property type="project" value="UniProtKB-UniRule"/>
</dbReference>
<dbReference type="InterPro" id="IPR006203">
    <property type="entry name" value="GHMP_knse_ATP-bd_CS"/>
</dbReference>
<keyword evidence="8 13" id="KW-0547">Nucleotide-binding</keyword>
<dbReference type="GO" id="GO:0009088">
    <property type="term" value="P:threonine biosynthetic process"/>
    <property type="evidence" value="ECO:0007669"/>
    <property type="project" value="UniProtKB-UniRule"/>
</dbReference>
<dbReference type="InterPro" id="IPR006204">
    <property type="entry name" value="GHMP_kinase_N_dom"/>
</dbReference>
<dbReference type="PIRSF" id="PIRSF000676">
    <property type="entry name" value="Homoser_kin"/>
    <property type="match status" value="1"/>
</dbReference>
<dbReference type="Pfam" id="PF00288">
    <property type="entry name" value="GHMP_kinases_N"/>
    <property type="match status" value="1"/>
</dbReference>
<keyword evidence="10 13" id="KW-0067">ATP-binding</keyword>
<dbReference type="PROSITE" id="PS00627">
    <property type="entry name" value="GHMP_KINASES_ATP"/>
    <property type="match status" value="1"/>
</dbReference>
<evidence type="ECO:0000256" key="9">
    <source>
        <dbReference type="ARBA" id="ARBA00022777"/>
    </source>
</evidence>
<keyword evidence="13" id="KW-0963">Cytoplasm</keyword>
<protein>
    <recommendedName>
        <fullName evidence="4 13">Homoserine kinase</fullName>
        <shortName evidence="13">HK</shortName>
        <shortName evidence="13">HSK</shortName>
        <ecNumber evidence="3 13">2.7.1.39</ecNumber>
    </recommendedName>
</protein>
<keyword evidence="6 13" id="KW-0808">Transferase</keyword>
<dbReference type="PRINTS" id="PR00958">
    <property type="entry name" value="HOMSERKINASE"/>
</dbReference>
<evidence type="ECO:0000256" key="13">
    <source>
        <dbReference type="HAMAP-Rule" id="MF_00384"/>
    </source>
</evidence>
<dbReference type="PANTHER" id="PTHR20861:SF1">
    <property type="entry name" value="HOMOSERINE KINASE"/>
    <property type="match status" value="1"/>
</dbReference>
<dbReference type="InterPro" id="IPR013750">
    <property type="entry name" value="GHMP_kinase_C_dom"/>
</dbReference>
<evidence type="ECO:0000256" key="12">
    <source>
        <dbReference type="ARBA" id="ARBA00049954"/>
    </source>
</evidence>
<dbReference type="UniPathway" id="UPA00050">
    <property type="reaction ID" value="UER00064"/>
</dbReference>
<dbReference type="RefSeq" id="WP_009552559.1">
    <property type="nucleotide sequence ID" value="NZ_CANCVW010000010.1"/>
</dbReference>
<dbReference type="KEGG" id="lsw:GTO87_08995"/>
<organism evidence="16 17">
    <name type="scientific">Ligilactobacillus saerimneri</name>
    <dbReference type="NCBI Taxonomy" id="228229"/>
    <lineage>
        <taxon>Bacteria</taxon>
        <taxon>Bacillati</taxon>
        <taxon>Bacillota</taxon>
        <taxon>Bacilli</taxon>
        <taxon>Lactobacillales</taxon>
        <taxon>Lactobacillaceae</taxon>
        <taxon>Ligilactobacillus</taxon>
    </lineage>
</organism>
<evidence type="ECO:0000256" key="2">
    <source>
        <dbReference type="ARBA" id="ARBA00007370"/>
    </source>
</evidence>
<evidence type="ECO:0000256" key="1">
    <source>
        <dbReference type="ARBA" id="ARBA00005015"/>
    </source>
</evidence>
<keyword evidence="9 13" id="KW-0418">Kinase</keyword>
<keyword evidence="7 13" id="KW-0791">Threonine biosynthesis</keyword>
<dbReference type="EMBL" id="CP047418">
    <property type="protein sequence ID" value="QLL78708.1"/>
    <property type="molecule type" value="Genomic_DNA"/>
</dbReference>
<dbReference type="Gene3D" id="3.30.230.10">
    <property type="match status" value="1"/>
</dbReference>
<feature type="domain" description="GHMP kinase N-terminal" evidence="14">
    <location>
        <begin position="53"/>
        <end position="131"/>
    </location>
</feature>
<feature type="binding site" evidence="13">
    <location>
        <begin position="78"/>
        <end position="88"/>
    </location>
    <ligand>
        <name>ATP</name>
        <dbReference type="ChEBI" id="CHEBI:30616"/>
    </ligand>
</feature>
<reference evidence="16 17" key="1">
    <citation type="submission" date="2020-01" db="EMBL/GenBank/DDBJ databases">
        <title>Complete and circular genome sequences of six lactobacillus isolates from horses.</title>
        <authorList>
            <person name="Hassan H.M."/>
        </authorList>
    </citation>
    <scope>NUCLEOTIDE SEQUENCE [LARGE SCALE GENOMIC DNA]</scope>
    <source>
        <strain evidence="16 17">1A</strain>
    </source>
</reference>
<dbReference type="SUPFAM" id="SSF55060">
    <property type="entry name" value="GHMP Kinase, C-terminal domain"/>
    <property type="match status" value="1"/>
</dbReference>
<evidence type="ECO:0000256" key="3">
    <source>
        <dbReference type="ARBA" id="ARBA00012078"/>
    </source>
</evidence>
<gene>
    <name evidence="13" type="primary">thrB</name>
    <name evidence="16" type="ORF">GTO87_08995</name>
</gene>
<dbReference type="GO" id="GO:0005737">
    <property type="term" value="C:cytoplasm"/>
    <property type="evidence" value="ECO:0007669"/>
    <property type="project" value="UniProtKB-SubCell"/>
</dbReference>
<comment type="catalytic activity">
    <reaction evidence="11 13">
        <text>L-homoserine + ATP = O-phospho-L-homoserine + ADP + H(+)</text>
        <dbReference type="Rhea" id="RHEA:13985"/>
        <dbReference type="ChEBI" id="CHEBI:15378"/>
        <dbReference type="ChEBI" id="CHEBI:30616"/>
        <dbReference type="ChEBI" id="CHEBI:57476"/>
        <dbReference type="ChEBI" id="CHEBI:57590"/>
        <dbReference type="ChEBI" id="CHEBI:456216"/>
        <dbReference type="EC" id="2.7.1.39"/>
    </reaction>
</comment>
<dbReference type="Pfam" id="PF08544">
    <property type="entry name" value="GHMP_kinases_C"/>
    <property type="match status" value="1"/>
</dbReference>
<evidence type="ECO:0000256" key="4">
    <source>
        <dbReference type="ARBA" id="ARBA00017858"/>
    </source>
</evidence>
<proteinExistence type="inferred from homology"/>
<sequence length="287" mass="29902">MKIIAPASSANLGPGFDSIGLAVNRYLEVTVGPASSTWQVDHDLPAISHGSDNLIIQAALTVVSSLPPHQIKVTSAIPLAHGLGSSSAAIVAGIELANQLAHLQLTAQEKIQLAAKIEGHPDNVAPAILGGIVVGTNIEDEFVAVKAPTPPYRLLAYVPPYNVVTAKARAVLPSQLPFSQAVHASAVANTLVAALFGQRYDVLGKLMEADEFHEQVRSALVPELSRIRKLGHESGAVATYLSGAGPTIMTLLPATQVSEFKKSLQASGLTASTLDLTIDQAGVRVVD</sequence>
<evidence type="ECO:0000256" key="11">
    <source>
        <dbReference type="ARBA" id="ARBA00049375"/>
    </source>
</evidence>
<evidence type="ECO:0000256" key="8">
    <source>
        <dbReference type="ARBA" id="ARBA00022741"/>
    </source>
</evidence>
<dbReference type="Proteomes" id="UP000510886">
    <property type="component" value="Chromosome"/>
</dbReference>
<comment type="pathway">
    <text evidence="1 13">Amino-acid biosynthesis; L-threonine biosynthesis; L-threonine from L-aspartate: step 4/5.</text>
</comment>
<evidence type="ECO:0000313" key="16">
    <source>
        <dbReference type="EMBL" id="QLL78708.1"/>
    </source>
</evidence>
<dbReference type="HAMAP" id="MF_00384">
    <property type="entry name" value="Homoser_kinase"/>
    <property type="match status" value="1"/>
</dbReference>
<evidence type="ECO:0000313" key="17">
    <source>
        <dbReference type="Proteomes" id="UP000510886"/>
    </source>
</evidence>
<dbReference type="AlphaFoldDB" id="A0A7H9ELV0"/>
<dbReference type="InterPro" id="IPR000870">
    <property type="entry name" value="Homoserine_kinase"/>
</dbReference>
<comment type="function">
    <text evidence="12 13">Catalyzes the ATP-dependent phosphorylation of L-homoserine to L-homoserine phosphate.</text>
</comment>
<name>A0A7H9ELV0_9LACO</name>
<dbReference type="InterPro" id="IPR036554">
    <property type="entry name" value="GHMP_kinase_C_sf"/>
</dbReference>
<dbReference type="SUPFAM" id="SSF54211">
    <property type="entry name" value="Ribosomal protein S5 domain 2-like"/>
    <property type="match status" value="1"/>
</dbReference>
<evidence type="ECO:0000256" key="7">
    <source>
        <dbReference type="ARBA" id="ARBA00022697"/>
    </source>
</evidence>
<dbReference type="Gene3D" id="3.30.70.890">
    <property type="entry name" value="GHMP kinase, C-terminal domain"/>
    <property type="match status" value="1"/>
</dbReference>
<dbReference type="InterPro" id="IPR020568">
    <property type="entry name" value="Ribosomal_Su5_D2-typ_SF"/>
</dbReference>
<dbReference type="GO" id="GO:0005524">
    <property type="term" value="F:ATP binding"/>
    <property type="evidence" value="ECO:0007669"/>
    <property type="project" value="UniProtKB-UniRule"/>
</dbReference>
<evidence type="ECO:0000259" key="14">
    <source>
        <dbReference type="Pfam" id="PF00288"/>
    </source>
</evidence>
<evidence type="ECO:0000256" key="10">
    <source>
        <dbReference type="ARBA" id="ARBA00022840"/>
    </source>
</evidence>
<evidence type="ECO:0000256" key="6">
    <source>
        <dbReference type="ARBA" id="ARBA00022679"/>
    </source>
</evidence>